<feature type="repeat" description="PPR" evidence="2">
    <location>
        <begin position="134"/>
        <end position="168"/>
    </location>
</feature>
<dbReference type="InterPro" id="IPR011990">
    <property type="entry name" value="TPR-like_helical_dom_sf"/>
</dbReference>
<dbReference type="PANTHER" id="PTHR47926:SF533">
    <property type="entry name" value="DYW DOMAIN-CONTAINING PROTEIN"/>
    <property type="match status" value="1"/>
</dbReference>
<evidence type="ECO:0000256" key="2">
    <source>
        <dbReference type="PROSITE-ProRule" id="PRU00708"/>
    </source>
</evidence>
<keyword evidence="1" id="KW-0677">Repeat</keyword>
<dbReference type="InterPro" id="IPR002885">
    <property type="entry name" value="PPR_rpt"/>
</dbReference>
<sequence length="210" mass="23308">MGQNGVLGNEYTFSTLAKVCGVVGDLGVGKWVHGKCIKYGLVSDSVVGSSLMSMYGKCGGREDLCRVFEEMPKRSVSSWNVMLSRCVDGENGEKAFSFVKCMLMEGLKPNQFTLSNLLPLCGSGLVWGRMRFKNVFAWTEMMSGYLQNGDPDETVLIFREMLRRQLEMNEVTLLTLLPASKLTASDGADKAHPSIPTGSTKELEWTYFWL</sequence>
<evidence type="ECO:0000256" key="1">
    <source>
        <dbReference type="ARBA" id="ARBA00022737"/>
    </source>
</evidence>
<dbReference type="NCBIfam" id="TIGR00756">
    <property type="entry name" value="PPR"/>
    <property type="match status" value="1"/>
</dbReference>
<evidence type="ECO:0000313" key="4">
    <source>
        <dbReference type="Proteomes" id="UP001151760"/>
    </source>
</evidence>
<protein>
    <submittedName>
        <fullName evidence="3">Pentatricopeptide repeat-containing protein</fullName>
    </submittedName>
</protein>
<name>A0ABQ4Y3L8_9ASTR</name>
<dbReference type="PROSITE" id="PS51375">
    <property type="entry name" value="PPR"/>
    <property type="match status" value="2"/>
</dbReference>
<organism evidence="3 4">
    <name type="scientific">Tanacetum coccineum</name>
    <dbReference type="NCBI Taxonomy" id="301880"/>
    <lineage>
        <taxon>Eukaryota</taxon>
        <taxon>Viridiplantae</taxon>
        <taxon>Streptophyta</taxon>
        <taxon>Embryophyta</taxon>
        <taxon>Tracheophyta</taxon>
        <taxon>Spermatophyta</taxon>
        <taxon>Magnoliopsida</taxon>
        <taxon>eudicotyledons</taxon>
        <taxon>Gunneridae</taxon>
        <taxon>Pentapetalae</taxon>
        <taxon>asterids</taxon>
        <taxon>campanulids</taxon>
        <taxon>Asterales</taxon>
        <taxon>Asteraceae</taxon>
        <taxon>Asteroideae</taxon>
        <taxon>Anthemideae</taxon>
        <taxon>Anthemidinae</taxon>
        <taxon>Tanacetum</taxon>
    </lineage>
</organism>
<evidence type="ECO:0000313" key="3">
    <source>
        <dbReference type="EMBL" id="GJS71761.1"/>
    </source>
</evidence>
<dbReference type="InterPro" id="IPR046960">
    <property type="entry name" value="PPR_At4g14850-like_plant"/>
</dbReference>
<comment type="caution">
    <text evidence="3">The sequence shown here is derived from an EMBL/GenBank/DDBJ whole genome shotgun (WGS) entry which is preliminary data.</text>
</comment>
<dbReference type="Pfam" id="PF13041">
    <property type="entry name" value="PPR_2"/>
    <property type="match status" value="1"/>
</dbReference>
<feature type="repeat" description="PPR" evidence="2">
    <location>
        <begin position="75"/>
        <end position="109"/>
    </location>
</feature>
<gene>
    <name evidence="3" type="ORF">Tco_0704602</name>
</gene>
<dbReference type="Gene3D" id="1.25.40.10">
    <property type="entry name" value="Tetratricopeptide repeat domain"/>
    <property type="match status" value="2"/>
</dbReference>
<reference evidence="3" key="2">
    <citation type="submission" date="2022-01" db="EMBL/GenBank/DDBJ databases">
        <authorList>
            <person name="Yamashiro T."/>
            <person name="Shiraishi A."/>
            <person name="Satake H."/>
            <person name="Nakayama K."/>
        </authorList>
    </citation>
    <scope>NUCLEOTIDE SEQUENCE</scope>
</reference>
<dbReference type="EMBL" id="BQNB010010029">
    <property type="protein sequence ID" value="GJS71761.1"/>
    <property type="molecule type" value="Genomic_DNA"/>
</dbReference>
<dbReference type="Proteomes" id="UP001151760">
    <property type="component" value="Unassembled WGS sequence"/>
</dbReference>
<keyword evidence="4" id="KW-1185">Reference proteome</keyword>
<proteinExistence type="predicted"/>
<reference evidence="3" key="1">
    <citation type="journal article" date="2022" name="Int. J. Mol. Sci.">
        <title>Draft Genome of Tanacetum Coccineum: Genomic Comparison of Closely Related Tanacetum-Family Plants.</title>
        <authorList>
            <person name="Yamashiro T."/>
            <person name="Shiraishi A."/>
            <person name="Nakayama K."/>
            <person name="Satake H."/>
        </authorList>
    </citation>
    <scope>NUCLEOTIDE SEQUENCE</scope>
</reference>
<dbReference type="PANTHER" id="PTHR47926">
    <property type="entry name" value="PENTATRICOPEPTIDE REPEAT-CONTAINING PROTEIN"/>
    <property type="match status" value="1"/>
</dbReference>
<dbReference type="Pfam" id="PF01535">
    <property type="entry name" value="PPR"/>
    <property type="match status" value="2"/>
</dbReference>
<accession>A0ABQ4Y3L8</accession>